<evidence type="ECO:0000313" key="4">
    <source>
        <dbReference type="Proteomes" id="UP000030746"/>
    </source>
</evidence>
<feature type="region of interest" description="Disordered" evidence="1">
    <location>
        <begin position="382"/>
        <end position="402"/>
    </location>
</feature>
<organism evidence="3 4">
    <name type="scientific">Lottia gigantea</name>
    <name type="common">Giant owl limpet</name>
    <dbReference type="NCBI Taxonomy" id="225164"/>
    <lineage>
        <taxon>Eukaryota</taxon>
        <taxon>Metazoa</taxon>
        <taxon>Spiralia</taxon>
        <taxon>Lophotrochozoa</taxon>
        <taxon>Mollusca</taxon>
        <taxon>Gastropoda</taxon>
        <taxon>Patellogastropoda</taxon>
        <taxon>Lottioidea</taxon>
        <taxon>Lottiidae</taxon>
        <taxon>Lottia</taxon>
    </lineage>
</organism>
<dbReference type="AlphaFoldDB" id="V4C9S5"/>
<gene>
    <name evidence="3" type="ORF">LOTGIDRAFT_174202</name>
</gene>
<dbReference type="EMBL" id="KB201244">
    <property type="protein sequence ID" value="ESO98514.1"/>
    <property type="molecule type" value="Genomic_DNA"/>
</dbReference>
<feature type="compositionally biased region" description="Basic residues" evidence="1">
    <location>
        <begin position="385"/>
        <end position="396"/>
    </location>
</feature>
<feature type="compositionally biased region" description="Low complexity" evidence="1">
    <location>
        <begin position="532"/>
        <end position="543"/>
    </location>
</feature>
<sequence length="839" mass="95975">MRLYIACLLFTCGIFSKTFSLPTLIHLPPAHSENEIPGYREPDTAPKFPVIKEHIKELPLPIDLSQALTNVLGRLPNTEDIKDHSVFGLNTAVHGVVNHEFRPHKKHEDSESRPQSDHVAEPRAFGKPGLGPHREHGAEHYAHGKPEFRQHEEHWGLEIRPHDDPHFEPHGSDHEQANTEIGHIDEAFEPKHNGPRRVHKYHEVGLDWAKGKKEGKKRLKKANEIEKKAKEIGEKYLKDVILDHQQLMDVMFNEMELFSKDNLEHMFALNKEIMKIDEVKKISHKLKKIIFSKINEVIPSVLSCQDIDEDNEKDPDDTNHTLEDLVTILSLRQNLIKVQKQLDLMSNPEIVNEEQELEYDDLLFSDDLLTYDMDCMDTNKDNFGHRRGRRHGKPGRRPSPTTINIHNYYRDMIQPNAHPPIPYHPDSSDLSSYTYHPMIVPETLKPFLINILNNSKHKFPDVTHEAVSGSKPHLVGLKERGAHNNYPNNKHYWAKHSLVGNGVHGHLTGYTSLPSHQIDNPDGYNNDERNGNVDNNDEQNYYDNDVEGNSYFINNGEHYGYGYKNDELYGYGYNNDEQNSYGYNNGEQNSYVNNNGERNGYVYNNDEQTFYGYNNGSYGYGNNYNGDSNTYNSGNNPEYAKSNGYGYNGRDDSDTYNSGNYNGHGGYNAYNSGKGHGYNYNGHDGYNNKGYPQTNGYVYNNNGYQNVHGTYGLDHNSYGYGKNGYKNANDILNNQQYDSYDRSYPQWSQANNYGSKSNSYGLTGYGSNGYYNNYGYGLNNADDVEHNDDTNVHANNKNDDTDSEKIDHTESSMYDTGSENTDDIDEGDKIHSIKDYFKI</sequence>
<dbReference type="Proteomes" id="UP000030746">
    <property type="component" value="Unassembled WGS sequence"/>
</dbReference>
<protein>
    <submittedName>
        <fullName evidence="3">Uncharacterized protein</fullName>
    </submittedName>
</protein>
<dbReference type="OMA" id="GRHMGPH"/>
<feature type="region of interest" description="Disordered" evidence="1">
    <location>
        <begin position="782"/>
        <end position="826"/>
    </location>
</feature>
<feature type="chain" id="PRO_5004719876" evidence="2">
    <location>
        <begin position="21"/>
        <end position="839"/>
    </location>
</feature>
<feature type="region of interest" description="Disordered" evidence="1">
    <location>
        <begin position="510"/>
        <end position="547"/>
    </location>
</feature>
<dbReference type="CTD" id="20242652"/>
<evidence type="ECO:0000256" key="2">
    <source>
        <dbReference type="SAM" id="SignalP"/>
    </source>
</evidence>
<dbReference type="RefSeq" id="XP_009050778.1">
    <property type="nucleotide sequence ID" value="XM_009052530.1"/>
</dbReference>
<name>V4C9S5_LOTGI</name>
<feature type="compositionally biased region" description="Basic and acidic residues" evidence="1">
    <location>
        <begin position="783"/>
        <end position="810"/>
    </location>
</feature>
<feature type="compositionally biased region" description="Basic and acidic residues" evidence="1">
    <location>
        <begin position="102"/>
        <end position="121"/>
    </location>
</feature>
<evidence type="ECO:0000256" key="1">
    <source>
        <dbReference type="SAM" id="MobiDB-lite"/>
    </source>
</evidence>
<evidence type="ECO:0000313" key="3">
    <source>
        <dbReference type="EMBL" id="ESO98514.1"/>
    </source>
</evidence>
<dbReference type="KEGG" id="lgi:LOTGIDRAFT_174202"/>
<dbReference type="GeneID" id="20242652"/>
<keyword evidence="2" id="KW-0732">Signal</keyword>
<reference evidence="3 4" key="1">
    <citation type="journal article" date="2013" name="Nature">
        <title>Insights into bilaterian evolution from three spiralian genomes.</title>
        <authorList>
            <person name="Simakov O."/>
            <person name="Marletaz F."/>
            <person name="Cho S.J."/>
            <person name="Edsinger-Gonzales E."/>
            <person name="Havlak P."/>
            <person name="Hellsten U."/>
            <person name="Kuo D.H."/>
            <person name="Larsson T."/>
            <person name="Lv J."/>
            <person name="Arendt D."/>
            <person name="Savage R."/>
            <person name="Osoegawa K."/>
            <person name="de Jong P."/>
            <person name="Grimwood J."/>
            <person name="Chapman J.A."/>
            <person name="Shapiro H."/>
            <person name="Aerts A."/>
            <person name="Otillar R.P."/>
            <person name="Terry A.Y."/>
            <person name="Boore J.L."/>
            <person name="Grigoriev I.V."/>
            <person name="Lindberg D.R."/>
            <person name="Seaver E.C."/>
            <person name="Weisblat D.A."/>
            <person name="Putnam N.H."/>
            <person name="Rokhsar D.S."/>
        </authorList>
    </citation>
    <scope>NUCLEOTIDE SEQUENCE [LARGE SCALE GENOMIC DNA]</scope>
</reference>
<feature type="region of interest" description="Disordered" evidence="1">
    <location>
        <begin position="102"/>
        <end position="138"/>
    </location>
</feature>
<accession>V4C9S5</accession>
<keyword evidence="4" id="KW-1185">Reference proteome</keyword>
<dbReference type="HOGENOM" id="CLU_338978_0_0_1"/>
<feature type="signal peptide" evidence="2">
    <location>
        <begin position="1"/>
        <end position="20"/>
    </location>
</feature>
<proteinExistence type="predicted"/>